<name>A0A1E1MHM7_RHYSE</name>
<keyword evidence="2" id="KW-1185">Reference proteome</keyword>
<accession>A0A1E1MHM7</accession>
<gene>
    <name evidence="1" type="ORF">RSE6_09322</name>
</gene>
<evidence type="ECO:0000313" key="2">
    <source>
        <dbReference type="Proteomes" id="UP000177625"/>
    </source>
</evidence>
<proteinExistence type="predicted"/>
<sequence>MSEALEREIASVRTFTGSRQICACKAHLEIRYRNL</sequence>
<dbReference type="Proteomes" id="UP000177625">
    <property type="component" value="Unassembled WGS sequence"/>
</dbReference>
<dbReference type="EMBL" id="FJVC01000344">
    <property type="protein sequence ID" value="CZT48599.1"/>
    <property type="molecule type" value="Genomic_DNA"/>
</dbReference>
<organism evidence="1 2">
    <name type="scientific">Rhynchosporium secalis</name>
    <name type="common">Barley scald fungus</name>
    <dbReference type="NCBI Taxonomy" id="38038"/>
    <lineage>
        <taxon>Eukaryota</taxon>
        <taxon>Fungi</taxon>
        <taxon>Dikarya</taxon>
        <taxon>Ascomycota</taxon>
        <taxon>Pezizomycotina</taxon>
        <taxon>Leotiomycetes</taxon>
        <taxon>Helotiales</taxon>
        <taxon>Ploettnerulaceae</taxon>
        <taxon>Rhynchosporium</taxon>
    </lineage>
</organism>
<reference evidence="2" key="1">
    <citation type="submission" date="2016-03" db="EMBL/GenBank/DDBJ databases">
        <authorList>
            <person name="Guldener U."/>
        </authorList>
    </citation>
    <scope>NUCLEOTIDE SEQUENCE [LARGE SCALE GENOMIC DNA]</scope>
</reference>
<protein>
    <submittedName>
        <fullName evidence="1">Uncharacterized protein</fullName>
    </submittedName>
</protein>
<dbReference type="AlphaFoldDB" id="A0A1E1MHM7"/>
<evidence type="ECO:0000313" key="1">
    <source>
        <dbReference type="EMBL" id="CZT48599.1"/>
    </source>
</evidence>